<proteinExistence type="predicted"/>
<keyword evidence="3" id="KW-0804">Transcription</keyword>
<dbReference type="InterPro" id="IPR046348">
    <property type="entry name" value="SIS_dom_sf"/>
</dbReference>
<organism evidence="6 7">
    <name type="scientific">Lactiplantibacillus daoliensis</name>
    <dbReference type="NCBI Taxonomy" id="2559916"/>
    <lineage>
        <taxon>Bacteria</taxon>
        <taxon>Bacillati</taxon>
        <taxon>Bacillota</taxon>
        <taxon>Bacilli</taxon>
        <taxon>Lactobacillales</taxon>
        <taxon>Lactobacillaceae</taxon>
        <taxon>Lactiplantibacillus</taxon>
    </lineage>
</organism>
<dbReference type="InterPro" id="IPR036388">
    <property type="entry name" value="WH-like_DNA-bd_sf"/>
</dbReference>
<dbReference type="Pfam" id="PF01380">
    <property type="entry name" value="SIS"/>
    <property type="match status" value="1"/>
</dbReference>
<dbReference type="InterPro" id="IPR009057">
    <property type="entry name" value="Homeodomain-like_sf"/>
</dbReference>
<evidence type="ECO:0000313" key="7">
    <source>
        <dbReference type="Proteomes" id="UP001596227"/>
    </source>
</evidence>
<dbReference type="Gene3D" id="1.10.10.10">
    <property type="entry name" value="Winged helix-like DNA-binding domain superfamily/Winged helix DNA-binding domain"/>
    <property type="match status" value="1"/>
</dbReference>
<name>A0ABW1UIG8_9LACO</name>
<dbReference type="InterPro" id="IPR001347">
    <property type="entry name" value="SIS_dom"/>
</dbReference>
<comment type="caution">
    <text evidence="6">The sequence shown here is derived from an EMBL/GenBank/DDBJ whole genome shotgun (WGS) entry which is preliminary data.</text>
</comment>
<dbReference type="SUPFAM" id="SSF46689">
    <property type="entry name" value="Homeodomain-like"/>
    <property type="match status" value="1"/>
</dbReference>
<keyword evidence="1" id="KW-0805">Transcription regulation</keyword>
<evidence type="ECO:0000256" key="3">
    <source>
        <dbReference type="ARBA" id="ARBA00023163"/>
    </source>
</evidence>
<evidence type="ECO:0000313" key="6">
    <source>
        <dbReference type="EMBL" id="MFC6295911.1"/>
    </source>
</evidence>
<feature type="domain" description="HTH rpiR-type" evidence="4">
    <location>
        <begin position="2"/>
        <end position="79"/>
    </location>
</feature>
<dbReference type="Pfam" id="PF01418">
    <property type="entry name" value="HTH_6"/>
    <property type="match status" value="1"/>
</dbReference>
<keyword evidence="7" id="KW-1185">Reference proteome</keyword>
<accession>A0ABW1UIG8</accession>
<dbReference type="Gene3D" id="3.40.50.10490">
    <property type="entry name" value="Glucose-6-phosphate isomerase like protein, domain 1"/>
    <property type="match status" value="1"/>
</dbReference>
<dbReference type="EMBL" id="JBHSSB010000032">
    <property type="protein sequence ID" value="MFC6295911.1"/>
    <property type="molecule type" value="Genomic_DNA"/>
</dbReference>
<dbReference type="SUPFAM" id="SSF53697">
    <property type="entry name" value="SIS domain"/>
    <property type="match status" value="1"/>
</dbReference>
<gene>
    <name evidence="6" type="ORF">ACFQH1_11925</name>
</gene>
<dbReference type="CDD" id="cd05013">
    <property type="entry name" value="SIS_RpiR"/>
    <property type="match status" value="1"/>
</dbReference>
<dbReference type="PANTHER" id="PTHR30514:SF10">
    <property type="entry name" value="MURR_RPIR FAMILY TRANSCRIPTIONAL REGULATOR"/>
    <property type="match status" value="1"/>
</dbReference>
<keyword evidence="2" id="KW-0238">DNA-binding</keyword>
<dbReference type="InterPro" id="IPR047640">
    <property type="entry name" value="RpiR-like"/>
</dbReference>
<evidence type="ECO:0000259" key="4">
    <source>
        <dbReference type="PROSITE" id="PS51071"/>
    </source>
</evidence>
<sequence length="284" mass="31083">MTNILFTIHSRLTDFSKADQKVGRYILAHAHEVIKMSTNELATATGVSTATVVRFGKMLIPDGGFPALKLKLSAETNVDEKLYAEINPQDSLDAVKSKLTLRITHTLEETNLCLTNVALAQACQLINDAETVYVYGIGASDVVAADLQQKLMRVGKPVMHTQDTHLITVGLTTHKQRGLLVLISNSGEKQESARLAAVAASVKMPIVVITRNVKSTLGKFADVVLLNDDSEENQTARSAATTSLMAQLYVIDLLYYTYIKTDYQTHIAQLVESREAIKANFSTD</sequence>
<evidence type="ECO:0000256" key="1">
    <source>
        <dbReference type="ARBA" id="ARBA00023015"/>
    </source>
</evidence>
<evidence type="ECO:0000256" key="2">
    <source>
        <dbReference type="ARBA" id="ARBA00023125"/>
    </source>
</evidence>
<dbReference type="PROSITE" id="PS51464">
    <property type="entry name" value="SIS"/>
    <property type="match status" value="1"/>
</dbReference>
<protein>
    <submittedName>
        <fullName evidence="6">MurR/RpiR family transcriptional regulator</fullName>
    </submittedName>
</protein>
<dbReference type="InterPro" id="IPR000281">
    <property type="entry name" value="HTH_RpiR"/>
</dbReference>
<reference evidence="7" key="1">
    <citation type="journal article" date="2019" name="Int. J. Syst. Evol. Microbiol.">
        <title>The Global Catalogue of Microorganisms (GCM) 10K type strain sequencing project: providing services to taxonomists for standard genome sequencing and annotation.</title>
        <authorList>
            <consortium name="The Broad Institute Genomics Platform"/>
            <consortium name="The Broad Institute Genome Sequencing Center for Infectious Disease"/>
            <person name="Wu L."/>
            <person name="Ma J."/>
        </authorList>
    </citation>
    <scope>NUCLEOTIDE SEQUENCE [LARGE SCALE GENOMIC DNA]</scope>
    <source>
        <strain evidence="7">CCM 8934</strain>
    </source>
</reference>
<evidence type="ECO:0000259" key="5">
    <source>
        <dbReference type="PROSITE" id="PS51464"/>
    </source>
</evidence>
<dbReference type="RefSeq" id="WP_137607086.1">
    <property type="nucleotide sequence ID" value="NZ_BJDH01000004.1"/>
</dbReference>
<feature type="domain" description="SIS" evidence="5">
    <location>
        <begin position="122"/>
        <end position="264"/>
    </location>
</feature>
<dbReference type="PANTHER" id="PTHR30514">
    <property type="entry name" value="GLUCOKINASE"/>
    <property type="match status" value="1"/>
</dbReference>
<dbReference type="Proteomes" id="UP001596227">
    <property type="component" value="Unassembled WGS sequence"/>
</dbReference>
<dbReference type="PROSITE" id="PS51071">
    <property type="entry name" value="HTH_RPIR"/>
    <property type="match status" value="1"/>
</dbReference>
<dbReference type="InterPro" id="IPR035472">
    <property type="entry name" value="RpiR-like_SIS"/>
</dbReference>